<reference evidence="1 2" key="1">
    <citation type="submission" date="2006-08" db="EMBL/GenBank/DDBJ databases">
        <title>Complete sequence of Maricaulis maris MCS10.</title>
        <authorList>
            <consortium name="US DOE Joint Genome Institute"/>
            <person name="Copeland A."/>
            <person name="Lucas S."/>
            <person name="Lapidus A."/>
            <person name="Barry K."/>
            <person name="Detter J.C."/>
            <person name="Glavina del Rio T."/>
            <person name="Hammon N."/>
            <person name="Israni S."/>
            <person name="Dalin E."/>
            <person name="Tice H."/>
            <person name="Pitluck S."/>
            <person name="Saunders E."/>
            <person name="Brettin T."/>
            <person name="Bruce D."/>
            <person name="Han C."/>
            <person name="Tapia R."/>
            <person name="Gilna P."/>
            <person name="Schmutz J."/>
            <person name="Larimer F."/>
            <person name="Land M."/>
            <person name="Hauser L."/>
            <person name="Kyrpides N."/>
            <person name="Mikhailova N."/>
            <person name="Viollier P."/>
            <person name="Stephens C."/>
            <person name="Richardson P."/>
        </authorList>
    </citation>
    <scope>NUCLEOTIDE SEQUENCE [LARGE SCALE GENOMIC DNA]</scope>
    <source>
        <strain evidence="1 2">MCS10</strain>
    </source>
</reference>
<organism evidence="1 2">
    <name type="scientific">Maricaulis maris (strain MCS10)</name>
    <name type="common">Caulobacter maris</name>
    <dbReference type="NCBI Taxonomy" id="394221"/>
    <lineage>
        <taxon>Bacteria</taxon>
        <taxon>Pseudomonadati</taxon>
        <taxon>Pseudomonadota</taxon>
        <taxon>Alphaproteobacteria</taxon>
        <taxon>Maricaulales</taxon>
        <taxon>Maricaulaceae</taxon>
        <taxon>Maricaulis</taxon>
    </lineage>
</organism>
<keyword evidence="2" id="KW-1185">Reference proteome</keyword>
<proteinExistence type="predicted"/>
<dbReference type="Proteomes" id="UP000001964">
    <property type="component" value="Chromosome"/>
</dbReference>
<dbReference type="AlphaFoldDB" id="Q0AP50"/>
<dbReference type="EMBL" id="CP000449">
    <property type="protein sequence ID" value="ABI65937.1"/>
    <property type="molecule type" value="Genomic_DNA"/>
</dbReference>
<dbReference type="eggNOG" id="ENOG5032I4Q">
    <property type="taxonomic scope" value="Bacteria"/>
</dbReference>
<dbReference type="OrthoDB" id="7630953at2"/>
<dbReference type="RefSeq" id="WP_011643584.1">
    <property type="nucleotide sequence ID" value="NC_008347.1"/>
</dbReference>
<dbReference type="KEGG" id="mmr:Mmar10_1645"/>
<evidence type="ECO:0000313" key="2">
    <source>
        <dbReference type="Proteomes" id="UP000001964"/>
    </source>
</evidence>
<evidence type="ECO:0000313" key="1">
    <source>
        <dbReference type="EMBL" id="ABI65937.1"/>
    </source>
</evidence>
<dbReference type="HOGENOM" id="CLU_2246781_0_0_5"/>
<accession>Q0AP50</accession>
<gene>
    <name evidence="1" type="ordered locus">Mmar10_1645</name>
</gene>
<sequence precursor="true">MLISSILLAVALQASPVDTLVANALEVSSPSGSYITYFEADGTYTTNVGISGTWWVNGDELCVQRSTGESGCAPLGDSQEVGTTWTGQNAATGETVTYTIVSRG</sequence>
<protein>
    <submittedName>
        <fullName evidence="1">Uncharacterized protein</fullName>
    </submittedName>
</protein>
<name>Q0AP50_MARMM</name>